<evidence type="ECO:0000259" key="1">
    <source>
        <dbReference type="PROSITE" id="PS51063"/>
    </source>
</evidence>
<reference evidence="2" key="1">
    <citation type="submission" date="2022-05" db="EMBL/GenBank/DDBJ databases">
        <title>A methanotrophic Mycobacterium dominates a cave microbial ecosystem.</title>
        <authorList>
            <person name="Van Spanning R.J.M."/>
            <person name="Guan Q."/>
            <person name="Melkonian C."/>
            <person name="Gallant J."/>
            <person name="Polerecky L."/>
            <person name="Flot J.-F."/>
            <person name="Brandt B.W."/>
            <person name="Braster M."/>
            <person name="Iturbe Espinoza P."/>
            <person name="Aerts J."/>
            <person name="Meima-Franke M."/>
            <person name="Piersma S.R."/>
            <person name="Bunduc C."/>
            <person name="Ummels R."/>
            <person name="Pain A."/>
            <person name="Fleming E.J."/>
            <person name="van der Wel N."/>
            <person name="Gherman V.D."/>
            <person name="Sarbu S.M."/>
            <person name="Bodelier P.L.E."/>
            <person name="Bitter W."/>
        </authorList>
    </citation>
    <scope>NUCLEOTIDE SEQUENCE</scope>
    <source>
        <strain evidence="2">Sulfur Cave</strain>
    </source>
</reference>
<sequence length="138" mass="14675">MVAAPSCPAGNVDAILARSAIFQGVEPSALPVSIFDPGPRATGATTISEVRAVSMDRDALRAWIAKQLLQLARRFGSQEGGALRVTHELTQDKIAQLVGASRQSVNKALAAFAHRGWIRLESKSVLVTDSESVARLAR</sequence>
<evidence type="ECO:0000313" key="2">
    <source>
        <dbReference type="EMBL" id="UQX11664.1"/>
    </source>
</evidence>
<keyword evidence="3" id="KW-1185">Reference proteome</keyword>
<dbReference type="EMBL" id="CP097320">
    <property type="protein sequence ID" value="UQX11664.1"/>
    <property type="molecule type" value="Genomic_DNA"/>
</dbReference>
<evidence type="ECO:0000313" key="3">
    <source>
        <dbReference type="Proteomes" id="UP001056610"/>
    </source>
</evidence>
<gene>
    <name evidence="2" type="ORF">M5I08_04140</name>
</gene>
<proteinExistence type="predicted"/>
<dbReference type="PROSITE" id="PS51063">
    <property type="entry name" value="HTH_CRP_2"/>
    <property type="match status" value="1"/>
</dbReference>
<dbReference type="InterPro" id="IPR012318">
    <property type="entry name" value="HTH_CRP"/>
</dbReference>
<protein>
    <submittedName>
        <fullName evidence="2">Crp/Fnr family transcriptional regulator</fullName>
    </submittedName>
</protein>
<organism evidence="2 3">
    <name type="scientific">Candidatus Mycobacterium methanotrophicum</name>
    <dbReference type="NCBI Taxonomy" id="2943498"/>
    <lineage>
        <taxon>Bacteria</taxon>
        <taxon>Bacillati</taxon>
        <taxon>Actinomycetota</taxon>
        <taxon>Actinomycetes</taxon>
        <taxon>Mycobacteriales</taxon>
        <taxon>Mycobacteriaceae</taxon>
        <taxon>Mycobacterium</taxon>
    </lineage>
</organism>
<dbReference type="Proteomes" id="UP001056610">
    <property type="component" value="Chromosome"/>
</dbReference>
<dbReference type="SMART" id="SM00419">
    <property type="entry name" value="HTH_CRP"/>
    <property type="match status" value="1"/>
</dbReference>
<accession>A0ABY4QPG1</accession>
<dbReference type="Pfam" id="PF13545">
    <property type="entry name" value="HTH_Crp_2"/>
    <property type="match status" value="1"/>
</dbReference>
<feature type="domain" description="HTH crp-type" evidence="1">
    <location>
        <begin position="57"/>
        <end position="131"/>
    </location>
</feature>
<name>A0ABY4QPG1_9MYCO</name>